<proteinExistence type="predicted"/>
<dbReference type="STRING" id="525898.Sdel_0279"/>
<gene>
    <name evidence="1" type="ordered locus">Sdel_0279</name>
</gene>
<evidence type="ECO:0000313" key="1">
    <source>
        <dbReference type="EMBL" id="ACZ11316.1"/>
    </source>
</evidence>
<dbReference type="OrthoDB" id="9777271at2"/>
<keyword evidence="2" id="KW-1185">Reference proteome</keyword>
<dbReference type="RefSeq" id="WP_012856082.1">
    <property type="nucleotide sequence ID" value="NC_013512.1"/>
</dbReference>
<sequence>MKKSPLKKRYLLQNPKEAVRTFATAFPSYEKLFLGLYLENSSHYANPLGVLSIRFERVEEIVVFEDICASYICEEVSEDKRYKKRFLLLFGIPERYDFLIEEVFKRCDALKMPPFEFALLGGMSSQKVLRVLLYQQMRCLEEAVALLLEDDAKAPKRLSLYARECIALLELGRSLFDASLCEGFMEKLSLFTCKQRVVLLRFVQTKAYETFKMDMDFFLREQSGFYLLEKSEMPLFFLLKKKHKKGSARIVKRLRKALI</sequence>
<dbReference type="EMBL" id="CP001816">
    <property type="protein sequence ID" value="ACZ11316.1"/>
    <property type="molecule type" value="Genomic_DNA"/>
</dbReference>
<name>D1B0J7_SULD5</name>
<reference evidence="1 2" key="2">
    <citation type="journal article" date="2010" name="Stand. Genomic Sci.">
        <title>Complete genome sequence of Sulfurospirillum deleyianum type strain (5175).</title>
        <authorList>
            <person name="Sikorski J."/>
            <person name="Lapidus A."/>
            <person name="Copeland A."/>
            <person name="Glavina Del Rio T."/>
            <person name="Nolan M."/>
            <person name="Lucas S."/>
            <person name="Chen F."/>
            <person name="Tice H."/>
            <person name="Cheng J.F."/>
            <person name="Saunders E."/>
            <person name="Bruce D."/>
            <person name="Goodwin L."/>
            <person name="Pitluck S."/>
            <person name="Ovchinnikova G."/>
            <person name="Pati A."/>
            <person name="Ivanova N."/>
            <person name="Mavromatis K."/>
            <person name="Chen A."/>
            <person name="Palaniappan K."/>
            <person name="Chain P."/>
            <person name="Land M."/>
            <person name="Hauser L."/>
            <person name="Chang Y.J."/>
            <person name="Jeffries C.D."/>
            <person name="Brettin T."/>
            <person name="Detter J.C."/>
            <person name="Han C."/>
            <person name="Rohde M."/>
            <person name="Lang E."/>
            <person name="Spring S."/>
            <person name="Goker M."/>
            <person name="Bristow J."/>
            <person name="Eisen J.A."/>
            <person name="Markowitz V."/>
            <person name="Hugenholtz P."/>
            <person name="Kyrpides N.C."/>
            <person name="Klenk H.P."/>
        </authorList>
    </citation>
    <scope>NUCLEOTIDE SEQUENCE [LARGE SCALE GENOMIC DNA]</scope>
    <source>
        <strain evidence="2">ATCC 51133 / DSM 6946 / 5175</strain>
    </source>
</reference>
<organism evidence="1 2">
    <name type="scientific">Sulfurospirillum deleyianum (strain ATCC 51133 / DSM 6946 / 5175)</name>
    <dbReference type="NCBI Taxonomy" id="525898"/>
    <lineage>
        <taxon>Bacteria</taxon>
        <taxon>Pseudomonadati</taxon>
        <taxon>Campylobacterota</taxon>
        <taxon>Epsilonproteobacteria</taxon>
        <taxon>Campylobacterales</taxon>
        <taxon>Sulfurospirillaceae</taxon>
        <taxon>Sulfurospirillum</taxon>
    </lineage>
</organism>
<protein>
    <submittedName>
        <fullName evidence="1">Uncharacterized protein</fullName>
    </submittedName>
</protein>
<dbReference type="KEGG" id="sdl:Sdel_0279"/>
<dbReference type="AlphaFoldDB" id="D1B0J7"/>
<dbReference type="HOGENOM" id="CLU_1073347_0_0_7"/>
<dbReference type="Proteomes" id="UP000002222">
    <property type="component" value="Chromosome"/>
</dbReference>
<evidence type="ECO:0000313" key="2">
    <source>
        <dbReference type="Proteomes" id="UP000002222"/>
    </source>
</evidence>
<reference evidence="2" key="1">
    <citation type="submission" date="2009-11" db="EMBL/GenBank/DDBJ databases">
        <title>The complete genome of Sulfurospirillum deleyianum DSM 6946.</title>
        <authorList>
            <consortium name="US DOE Joint Genome Institute (JGI-PGF)"/>
            <person name="Lucas S."/>
            <person name="Copeland A."/>
            <person name="Lapidus A."/>
            <person name="Glavina del Rio T."/>
            <person name="Dalin E."/>
            <person name="Tice H."/>
            <person name="Bruce D."/>
            <person name="Goodwin L."/>
            <person name="Pitluck S."/>
            <person name="Kyrpides N."/>
            <person name="Mavromatis K."/>
            <person name="Ivanova N."/>
            <person name="Ovchinnikova G."/>
            <person name="Munk A.C."/>
            <person name="Lu M."/>
            <person name="Brettin T."/>
            <person name="Detter J.C."/>
            <person name="Han C."/>
            <person name="Tapia R."/>
            <person name="Larimer F."/>
            <person name="Land M."/>
            <person name="Hauser L."/>
            <person name="Markowitz V."/>
            <person name="Cheng J.F."/>
            <person name="Hugenholtz P."/>
            <person name="Woyke T."/>
            <person name="Wu D."/>
            <person name="Aumann P."/>
            <person name="Schneider S."/>
            <person name="Lang E."/>
            <person name="Spring S."/>
            <person name="Klenk H.P."/>
            <person name="Eisen J.A."/>
        </authorList>
    </citation>
    <scope>NUCLEOTIDE SEQUENCE [LARGE SCALE GENOMIC DNA]</scope>
    <source>
        <strain evidence="2">ATCC 51133 / DSM 6946 / 5175</strain>
    </source>
</reference>
<accession>D1B0J7</accession>